<feature type="binding site" evidence="5">
    <location>
        <position position="95"/>
    </location>
    <ligand>
        <name>AMP</name>
        <dbReference type="ChEBI" id="CHEBI:456215"/>
    </ligand>
</feature>
<keyword evidence="2 5" id="KW-0545">Nucleotide biosynthesis</keyword>
<dbReference type="Pfam" id="PF00406">
    <property type="entry name" value="ADK"/>
    <property type="match status" value="1"/>
</dbReference>
<keyword evidence="5" id="KW-0963">Cytoplasm</keyword>
<dbReference type="EMBL" id="PFSI01000055">
    <property type="protein sequence ID" value="PJC24246.1"/>
    <property type="molecule type" value="Genomic_DNA"/>
</dbReference>
<keyword evidence="3 5" id="KW-0547">Nucleotide-binding</keyword>
<feature type="region of interest" description="NMP" evidence="5">
    <location>
        <begin position="33"/>
        <end position="62"/>
    </location>
</feature>
<protein>
    <recommendedName>
        <fullName evidence="5 7">Adenylate kinase</fullName>
        <shortName evidence="5">AK</shortName>
        <ecNumber evidence="5 7">2.7.4.3</ecNumber>
    </recommendedName>
    <alternativeName>
        <fullName evidence="5">ATP-AMP transphosphorylase</fullName>
    </alternativeName>
    <alternativeName>
        <fullName evidence="5">ATP:AMP phosphotransferase</fullName>
    </alternativeName>
    <alternativeName>
        <fullName evidence="5">Adenylate monophosphate kinase</fullName>
    </alternativeName>
</protein>
<proteinExistence type="inferred from homology"/>
<dbReference type="InterPro" id="IPR027417">
    <property type="entry name" value="P-loop_NTPase"/>
</dbReference>
<comment type="similarity">
    <text evidence="5 6">Belongs to the adenylate kinase family.</text>
</comment>
<dbReference type="InterPro" id="IPR000850">
    <property type="entry name" value="Adenylat/UMP-CMP_kin"/>
</dbReference>
<gene>
    <name evidence="5" type="primary">adk</name>
    <name evidence="8" type="ORF">CO057_03940</name>
</gene>
<dbReference type="CDD" id="cd01428">
    <property type="entry name" value="ADK"/>
    <property type="match status" value="1"/>
</dbReference>
<keyword evidence="4 5" id="KW-0418">Kinase</keyword>
<evidence type="ECO:0000256" key="1">
    <source>
        <dbReference type="ARBA" id="ARBA00022679"/>
    </source>
</evidence>
<accession>A0A2M8ENB9</accession>
<comment type="pathway">
    <text evidence="5">Purine metabolism; AMP biosynthesis via salvage pathway; AMP from ADP: step 1/1.</text>
</comment>
<comment type="subcellular location">
    <subcellularLocation>
        <location evidence="5 7">Cytoplasm</location>
    </subcellularLocation>
</comment>
<comment type="catalytic activity">
    <reaction evidence="5 7">
        <text>AMP + ATP = 2 ADP</text>
        <dbReference type="Rhea" id="RHEA:12973"/>
        <dbReference type="ChEBI" id="CHEBI:30616"/>
        <dbReference type="ChEBI" id="CHEBI:456215"/>
        <dbReference type="ChEBI" id="CHEBI:456216"/>
        <dbReference type="EC" id="2.7.4.3"/>
    </reaction>
</comment>
<dbReference type="UniPathway" id="UPA00588">
    <property type="reaction ID" value="UER00649"/>
</dbReference>
<comment type="caution">
    <text evidence="8">The sequence shown here is derived from an EMBL/GenBank/DDBJ whole genome shotgun (WGS) entry which is preliminary data.</text>
</comment>
<evidence type="ECO:0000313" key="8">
    <source>
        <dbReference type="EMBL" id="PJC24246.1"/>
    </source>
</evidence>
<comment type="domain">
    <text evidence="5">Consists of three domains, a large central CORE domain and two small peripheral domains, NMPbind and LID, which undergo movements during catalysis. The LID domain closes over the site of phosphoryl transfer upon ATP binding. Assembling and dissambling the active center during each catalytic cycle provides an effective means to prevent ATP hydrolysis.</text>
</comment>
<dbReference type="GO" id="GO:0005524">
    <property type="term" value="F:ATP binding"/>
    <property type="evidence" value="ECO:0007669"/>
    <property type="project" value="UniProtKB-UniRule"/>
</dbReference>
<dbReference type="HAMAP" id="MF_00235">
    <property type="entry name" value="Adenylate_kinase_Adk"/>
    <property type="match status" value="1"/>
</dbReference>
<comment type="subunit">
    <text evidence="5 7">Monomer.</text>
</comment>
<evidence type="ECO:0000256" key="4">
    <source>
        <dbReference type="ARBA" id="ARBA00022777"/>
    </source>
</evidence>
<dbReference type="InterPro" id="IPR033690">
    <property type="entry name" value="Adenylat_kinase_CS"/>
</dbReference>
<evidence type="ECO:0000313" key="9">
    <source>
        <dbReference type="Proteomes" id="UP000230251"/>
    </source>
</evidence>
<comment type="caution">
    <text evidence="5">Lacks conserved residue(s) required for the propagation of feature annotation.</text>
</comment>
<name>A0A2M8ENB9_9BACT</name>
<keyword evidence="1 5" id="KW-0808">Transferase</keyword>
<dbReference type="GO" id="GO:0044209">
    <property type="term" value="P:AMP salvage"/>
    <property type="evidence" value="ECO:0007669"/>
    <property type="project" value="UniProtKB-UniRule"/>
</dbReference>
<evidence type="ECO:0000256" key="7">
    <source>
        <dbReference type="RuleBase" id="RU003331"/>
    </source>
</evidence>
<organism evidence="8 9">
    <name type="scientific">Candidatus Uhrbacteria bacterium CG_4_9_14_0_2_um_filter_41_50</name>
    <dbReference type="NCBI Taxonomy" id="1975031"/>
    <lineage>
        <taxon>Bacteria</taxon>
        <taxon>Candidatus Uhriibacteriota</taxon>
    </lineage>
</organism>
<dbReference type="PRINTS" id="PR00094">
    <property type="entry name" value="ADENYLTKNASE"/>
</dbReference>
<feature type="binding site" evidence="5">
    <location>
        <position position="131"/>
    </location>
    <ligand>
        <name>AMP</name>
        <dbReference type="ChEBI" id="CHEBI:456215"/>
    </ligand>
</feature>
<feature type="binding site" evidence="5">
    <location>
        <position position="170"/>
    </location>
    <ligand>
        <name>ATP</name>
        <dbReference type="ChEBI" id="CHEBI:30616"/>
    </ligand>
</feature>
<sequence>MQKYRIFILGAQGSGKGTQAMILSNKLRIPALSMGQMMREEVEAGSALGAIVKNAVDTGVLAPDETALEIFMNRISKEDCKDGFIIDGYPRNMAQFNVLKDRMTPTHLVVIDVPRDESMDRMLKRAKIEERPDDDPEIMKQRLDIYENETLPVIDEYQSIGVLKTVNGLGTVEQVARRVEEVIK</sequence>
<reference evidence="9" key="1">
    <citation type="submission" date="2017-09" db="EMBL/GenBank/DDBJ databases">
        <title>Depth-based differentiation of microbial function through sediment-hosted aquifers and enrichment of novel symbionts in the deep terrestrial subsurface.</title>
        <authorList>
            <person name="Probst A.J."/>
            <person name="Ladd B."/>
            <person name="Jarett J.K."/>
            <person name="Geller-Mcgrath D.E."/>
            <person name="Sieber C.M.K."/>
            <person name="Emerson J.B."/>
            <person name="Anantharaman K."/>
            <person name="Thomas B.C."/>
            <person name="Malmstrom R."/>
            <person name="Stieglmeier M."/>
            <person name="Klingl A."/>
            <person name="Woyke T."/>
            <person name="Ryan C.M."/>
            <person name="Banfield J.F."/>
        </authorList>
    </citation>
    <scope>NUCLEOTIDE SEQUENCE [LARGE SCALE GENOMIC DNA]</scope>
</reference>
<dbReference type="GO" id="GO:0005737">
    <property type="term" value="C:cytoplasm"/>
    <property type="evidence" value="ECO:0007669"/>
    <property type="project" value="UniProtKB-SubCell"/>
</dbReference>
<comment type="function">
    <text evidence="5">Catalyzes the reversible transfer of the terminal phosphate group between ATP and AMP. Plays an important role in cellular energy homeostasis and in adenine nucleotide metabolism.</text>
</comment>
<evidence type="ECO:0000256" key="6">
    <source>
        <dbReference type="RuleBase" id="RU003330"/>
    </source>
</evidence>
<feature type="binding site" evidence="5">
    <location>
        <position position="142"/>
    </location>
    <ligand>
        <name>AMP</name>
        <dbReference type="ChEBI" id="CHEBI:456215"/>
    </ligand>
</feature>
<dbReference type="Proteomes" id="UP000230251">
    <property type="component" value="Unassembled WGS sequence"/>
</dbReference>
<dbReference type="EC" id="2.7.4.3" evidence="5 7"/>
<dbReference type="SUPFAM" id="SSF52540">
    <property type="entry name" value="P-loop containing nucleoside triphosphate hydrolases"/>
    <property type="match status" value="1"/>
</dbReference>
<feature type="binding site" evidence="5">
    <location>
        <begin position="88"/>
        <end position="91"/>
    </location>
    <ligand>
        <name>AMP</name>
        <dbReference type="ChEBI" id="CHEBI:456215"/>
    </ligand>
</feature>
<dbReference type="AlphaFoldDB" id="A0A2M8ENB9"/>
<feature type="binding site" evidence="5">
    <location>
        <position position="39"/>
    </location>
    <ligand>
        <name>AMP</name>
        <dbReference type="ChEBI" id="CHEBI:456215"/>
    </ligand>
</feature>
<dbReference type="Gene3D" id="3.40.50.300">
    <property type="entry name" value="P-loop containing nucleotide triphosphate hydrolases"/>
    <property type="match status" value="1"/>
</dbReference>
<dbReference type="PANTHER" id="PTHR23359">
    <property type="entry name" value="NUCLEOTIDE KINASE"/>
    <property type="match status" value="1"/>
</dbReference>
<feature type="binding site" evidence="5">
    <location>
        <begin position="13"/>
        <end position="18"/>
    </location>
    <ligand>
        <name>ATP</name>
        <dbReference type="ChEBI" id="CHEBI:30616"/>
    </ligand>
</feature>
<evidence type="ECO:0000256" key="5">
    <source>
        <dbReference type="HAMAP-Rule" id="MF_00235"/>
    </source>
</evidence>
<feature type="binding site" evidence="5">
    <location>
        <position position="125"/>
    </location>
    <ligand>
        <name>ATP</name>
        <dbReference type="ChEBI" id="CHEBI:30616"/>
    </ligand>
</feature>
<keyword evidence="5 7" id="KW-0067">ATP-binding</keyword>
<evidence type="ECO:0000256" key="3">
    <source>
        <dbReference type="ARBA" id="ARBA00022741"/>
    </source>
</evidence>
<dbReference type="GO" id="GO:0004017">
    <property type="term" value="F:AMP kinase activity"/>
    <property type="evidence" value="ECO:0007669"/>
    <property type="project" value="UniProtKB-UniRule"/>
</dbReference>
<dbReference type="PROSITE" id="PS00113">
    <property type="entry name" value="ADENYLATE_KINASE"/>
    <property type="match status" value="1"/>
</dbReference>
<evidence type="ECO:0000256" key="2">
    <source>
        <dbReference type="ARBA" id="ARBA00022727"/>
    </source>
</evidence>